<dbReference type="EMBL" id="CAJVPU010014091">
    <property type="protein sequence ID" value="CAG8637362.1"/>
    <property type="molecule type" value="Genomic_DNA"/>
</dbReference>
<name>A0ACA9N690_9GLOM</name>
<gene>
    <name evidence="1" type="ORF">DHETER_LOCUS8672</name>
</gene>
<reference evidence="1" key="1">
    <citation type="submission" date="2021-06" db="EMBL/GenBank/DDBJ databases">
        <authorList>
            <person name="Kallberg Y."/>
            <person name="Tangrot J."/>
            <person name="Rosling A."/>
        </authorList>
    </citation>
    <scope>NUCLEOTIDE SEQUENCE</scope>
    <source>
        <strain evidence="1">IL203A</strain>
    </source>
</reference>
<comment type="caution">
    <text evidence="1">The sequence shown here is derived from an EMBL/GenBank/DDBJ whole genome shotgun (WGS) entry which is preliminary data.</text>
</comment>
<accession>A0ACA9N690</accession>
<evidence type="ECO:0000313" key="1">
    <source>
        <dbReference type="EMBL" id="CAG8637362.1"/>
    </source>
</evidence>
<keyword evidence="2" id="KW-1185">Reference proteome</keyword>
<feature type="non-terminal residue" evidence="1">
    <location>
        <position position="1"/>
    </location>
</feature>
<protein>
    <submittedName>
        <fullName evidence="1">5817_t:CDS:1</fullName>
    </submittedName>
</protein>
<evidence type="ECO:0000313" key="2">
    <source>
        <dbReference type="Proteomes" id="UP000789702"/>
    </source>
</evidence>
<dbReference type="Proteomes" id="UP000789702">
    <property type="component" value="Unassembled WGS sequence"/>
</dbReference>
<organism evidence="1 2">
    <name type="scientific">Dentiscutata heterogama</name>
    <dbReference type="NCBI Taxonomy" id="1316150"/>
    <lineage>
        <taxon>Eukaryota</taxon>
        <taxon>Fungi</taxon>
        <taxon>Fungi incertae sedis</taxon>
        <taxon>Mucoromycota</taxon>
        <taxon>Glomeromycotina</taxon>
        <taxon>Glomeromycetes</taxon>
        <taxon>Diversisporales</taxon>
        <taxon>Gigasporaceae</taxon>
        <taxon>Dentiscutata</taxon>
    </lineage>
</organism>
<proteinExistence type="predicted"/>
<sequence length="65" mass="6795">VSDVDVKTKRAMAQGVAVVINIAPERAADAVSKETKDVTPKGAEGATPEGVANMMPKEEADITER</sequence>